<name>A0AAD8RV19_LOLMU</name>
<keyword evidence="1" id="KW-1133">Transmembrane helix</keyword>
<organism evidence="2 3">
    <name type="scientific">Lolium multiflorum</name>
    <name type="common">Italian ryegrass</name>
    <name type="synonym">Lolium perenne subsp. multiflorum</name>
    <dbReference type="NCBI Taxonomy" id="4521"/>
    <lineage>
        <taxon>Eukaryota</taxon>
        <taxon>Viridiplantae</taxon>
        <taxon>Streptophyta</taxon>
        <taxon>Embryophyta</taxon>
        <taxon>Tracheophyta</taxon>
        <taxon>Spermatophyta</taxon>
        <taxon>Magnoliopsida</taxon>
        <taxon>Liliopsida</taxon>
        <taxon>Poales</taxon>
        <taxon>Poaceae</taxon>
        <taxon>BOP clade</taxon>
        <taxon>Pooideae</taxon>
        <taxon>Poodae</taxon>
        <taxon>Poeae</taxon>
        <taxon>Poeae Chloroplast Group 2 (Poeae type)</taxon>
        <taxon>Loliodinae</taxon>
        <taxon>Loliinae</taxon>
        <taxon>Lolium</taxon>
    </lineage>
</organism>
<gene>
    <name evidence="2" type="ORF">QYE76_005604</name>
</gene>
<accession>A0AAD8RV19</accession>
<proteinExistence type="predicted"/>
<evidence type="ECO:0000313" key="2">
    <source>
        <dbReference type="EMBL" id="KAK1631289.1"/>
    </source>
</evidence>
<evidence type="ECO:0000313" key="3">
    <source>
        <dbReference type="Proteomes" id="UP001231189"/>
    </source>
</evidence>
<keyword evidence="1" id="KW-0472">Membrane</keyword>
<evidence type="ECO:0000256" key="1">
    <source>
        <dbReference type="SAM" id="Phobius"/>
    </source>
</evidence>
<comment type="caution">
    <text evidence="2">The sequence shown here is derived from an EMBL/GenBank/DDBJ whole genome shotgun (WGS) entry which is preliminary data.</text>
</comment>
<sequence>MGRKVGVGDMGEPFVGSAGHNEDNVASAISLLKASLRYLPLLTTTPVLGQNPLIPRADDGGVETSLSFPKALSWCYDCAFGGGVLGITPWASLVAALGGIAPCFIVFLGELLCLPTVRRPPIQGGGGGPFGSEVDEVLSMLLVGVDDNSFSAASLLTTLPSGLSLNAG</sequence>
<dbReference type="Proteomes" id="UP001231189">
    <property type="component" value="Unassembled WGS sequence"/>
</dbReference>
<feature type="transmembrane region" description="Helical" evidence="1">
    <location>
        <begin position="90"/>
        <end position="114"/>
    </location>
</feature>
<keyword evidence="1" id="KW-0812">Transmembrane</keyword>
<dbReference type="AlphaFoldDB" id="A0AAD8RV19"/>
<reference evidence="2" key="1">
    <citation type="submission" date="2023-07" db="EMBL/GenBank/DDBJ databases">
        <title>A chromosome-level genome assembly of Lolium multiflorum.</title>
        <authorList>
            <person name="Chen Y."/>
            <person name="Copetti D."/>
            <person name="Kolliker R."/>
            <person name="Studer B."/>
        </authorList>
    </citation>
    <scope>NUCLEOTIDE SEQUENCE</scope>
    <source>
        <strain evidence="2">02402/16</strain>
        <tissue evidence="2">Leaf</tissue>
    </source>
</reference>
<protein>
    <submittedName>
        <fullName evidence="2">Uncharacterized protein</fullName>
    </submittedName>
</protein>
<keyword evidence="3" id="KW-1185">Reference proteome</keyword>
<dbReference type="EMBL" id="JAUUTY010000005">
    <property type="protein sequence ID" value="KAK1631289.1"/>
    <property type="molecule type" value="Genomic_DNA"/>
</dbReference>